<accession>A0A9W9IM94</accession>
<protein>
    <submittedName>
        <fullName evidence="3">Uncharacterized protein</fullName>
    </submittedName>
</protein>
<reference evidence="3" key="2">
    <citation type="journal article" date="2023" name="IMA Fungus">
        <title>Comparative genomic study of the Penicillium genus elucidates a diverse pangenome and 15 lateral gene transfer events.</title>
        <authorList>
            <person name="Petersen C."/>
            <person name="Sorensen T."/>
            <person name="Nielsen M.R."/>
            <person name="Sondergaard T.E."/>
            <person name="Sorensen J.L."/>
            <person name="Fitzpatrick D.A."/>
            <person name="Frisvad J.C."/>
            <person name="Nielsen K.L."/>
        </authorList>
    </citation>
    <scope>NUCLEOTIDE SEQUENCE</scope>
    <source>
        <strain evidence="3">IBT 21917</strain>
    </source>
</reference>
<keyword evidence="2" id="KW-0812">Transmembrane</keyword>
<keyword evidence="2" id="KW-1133">Transmembrane helix</keyword>
<proteinExistence type="predicted"/>
<evidence type="ECO:0000256" key="2">
    <source>
        <dbReference type="SAM" id="Phobius"/>
    </source>
</evidence>
<organism evidence="3 4">
    <name type="scientific">Penicillium capsulatum</name>
    <dbReference type="NCBI Taxonomy" id="69766"/>
    <lineage>
        <taxon>Eukaryota</taxon>
        <taxon>Fungi</taxon>
        <taxon>Dikarya</taxon>
        <taxon>Ascomycota</taxon>
        <taxon>Pezizomycotina</taxon>
        <taxon>Eurotiomycetes</taxon>
        <taxon>Eurotiomycetidae</taxon>
        <taxon>Eurotiales</taxon>
        <taxon>Aspergillaceae</taxon>
        <taxon>Penicillium</taxon>
    </lineage>
</organism>
<dbReference type="AlphaFoldDB" id="A0A9W9IM94"/>
<gene>
    <name evidence="3" type="ORF">N7492_003649</name>
</gene>
<dbReference type="OrthoDB" id="10018333at2759"/>
<reference evidence="3" key="1">
    <citation type="submission" date="2022-11" db="EMBL/GenBank/DDBJ databases">
        <authorList>
            <person name="Petersen C."/>
        </authorList>
    </citation>
    <scope>NUCLEOTIDE SEQUENCE</scope>
    <source>
        <strain evidence="3">IBT 21917</strain>
    </source>
</reference>
<name>A0A9W9IM94_9EURO</name>
<dbReference type="EMBL" id="JAPQKO010000002">
    <property type="protein sequence ID" value="KAJ5180439.1"/>
    <property type="molecule type" value="Genomic_DNA"/>
</dbReference>
<keyword evidence="2" id="KW-0472">Membrane</keyword>
<evidence type="ECO:0000256" key="1">
    <source>
        <dbReference type="SAM" id="MobiDB-lite"/>
    </source>
</evidence>
<feature type="region of interest" description="Disordered" evidence="1">
    <location>
        <begin position="197"/>
        <end position="218"/>
    </location>
</feature>
<evidence type="ECO:0000313" key="4">
    <source>
        <dbReference type="Proteomes" id="UP001146351"/>
    </source>
</evidence>
<feature type="transmembrane region" description="Helical" evidence="2">
    <location>
        <begin position="55"/>
        <end position="80"/>
    </location>
</feature>
<dbReference type="Proteomes" id="UP001146351">
    <property type="component" value="Unassembled WGS sequence"/>
</dbReference>
<keyword evidence="4" id="KW-1185">Reference proteome</keyword>
<evidence type="ECO:0000313" key="3">
    <source>
        <dbReference type="EMBL" id="KAJ5180439.1"/>
    </source>
</evidence>
<feature type="non-terminal residue" evidence="3">
    <location>
        <position position="1"/>
    </location>
</feature>
<feature type="transmembrane region" description="Helical" evidence="2">
    <location>
        <begin position="15"/>
        <end position="34"/>
    </location>
</feature>
<comment type="caution">
    <text evidence="3">The sequence shown here is derived from an EMBL/GenBank/DDBJ whole genome shotgun (WGS) entry which is preliminary data.</text>
</comment>
<sequence length="218" mass="24275">HGAPSLPGWCAQLHFFIPLHLIMAVGIFNSTYYGKDYRAGAALLRARRPYLFKNAATGLGLFVFSIGVCTYRILLFGFLAPIPSTSSRRCPAAAPIGDSTAVEGSPSGAFGPSLKDHCANHYLLYVDRCLHHPRRRPRRILRRESPRRPRAESTAKISHNVYYAVIHGASVPCMDWIIVRDHPYTINVHPRPGVGSRDWLGQYPAGKQQRSKSGLWSL</sequence>